<feature type="domain" description="Terpene synthase metal-binding" evidence="5">
    <location>
        <begin position="206"/>
        <end position="322"/>
    </location>
</feature>
<evidence type="ECO:0000256" key="2">
    <source>
        <dbReference type="ARBA" id="ARBA00022723"/>
    </source>
</evidence>
<keyword evidence="2" id="KW-0479">Metal-binding</keyword>
<dbReference type="InterPro" id="IPR008930">
    <property type="entry name" value="Terpenoid_cyclase/PrenylTrfase"/>
</dbReference>
<reference evidence="6" key="1">
    <citation type="submission" date="2020-01" db="EMBL/GenBank/DDBJ databases">
        <title>Genome sequence of Kobresia littledalei, the first chromosome-level genome in the family Cyperaceae.</title>
        <authorList>
            <person name="Qu G."/>
        </authorList>
    </citation>
    <scope>NUCLEOTIDE SEQUENCE</scope>
    <source>
        <strain evidence="6">C.B.Clarke</strain>
        <tissue evidence="6">Leaf</tissue>
    </source>
</reference>
<evidence type="ECO:0000259" key="4">
    <source>
        <dbReference type="Pfam" id="PF01397"/>
    </source>
</evidence>
<keyword evidence="3" id="KW-0460">Magnesium</keyword>
<dbReference type="Pfam" id="PF03936">
    <property type="entry name" value="Terpene_synth_C"/>
    <property type="match status" value="1"/>
</dbReference>
<dbReference type="Proteomes" id="UP000623129">
    <property type="component" value="Unassembled WGS sequence"/>
</dbReference>
<accession>A0A833QUK3</accession>
<evidence type="ECO:0000256" key="1">
    <source>
        <dbReference type="ARBA" id="ARBA00001946"/>
    </source>
</evidence>
<keyword evidence="7" id="KW-1185">Reference proteome</keyword>
<organism evidence="6 7">
    <name type="scientific">Carex littledalei</name>
    <dbReference type="NCBI Taxonomy" id="544730"/>
    <lineage>
        <taxon>Eukaryota</taxon>
        <taxon>Viridiplantae</taxon>
        <taxon>Streptophyta</taxon>
        <taxon>Embryophyta</taxon>
        <taxon>Tracheophyta</taxon>
        <taxon>Spermatophyta</taxon>
        <taxon>Magnoliopsida</taxon>
        <taxon>Liliopsida</taxon>
        <taxon>Poales</taxon>
        <taxon>Cyperaceae</taxon>
        <taxon>Cyperoideae</taxon>
        <taxon>Cariceae</taxon>
        <taxon>Carex</taxon>
        <taxon>Carex subgen. Euthyceras</taxon>
    </lineage>
</organism>
<comment type="caution">
    <text evidence="6">The sequence shown here is derived from an EMBL/GenBank/DDBJ whole genome shotgun (WGS) entry which is preliminary data.</text>
</comment>
<name>A0A833QUK3_9POAL</name>
<dbReference type="Pfam" id="PF01397">
    <property type="entry name" value="Terpene_synth"/>
    <property type="match status" value="1"/>
</dbReference>
<dbReference type="PANTHER" id="PTHR31225">
    <property type="entry name" value="OS04G0344100 PROTEIN-RELATED"/>
    <property type="match status" value="1"/>
</dbReference>
<sequence>MIYKEELLRDKLELVDALQQLGVAYHFKDEINCVITNIYKSMDQISLFATLDDLYEVSLLFRLLRMHGFSVQEDVFKSYLDDKGNYKAKLYSDNIKEMISLYQASFFAKEGEKVLEMTRHLTTKHLTNFLESSKYDNSRLKEQVAHALELPLNWRMQRLHTRWFIEQYKTDEQIRPALWELAVLDFNSIQNLYKKELKQVSRWWTDLRLYEKLPFIRDRLVENYIWSVGFAFEPEHSSYRIAMTQAICLITTIDDIYDVYGSLDELEVFTNAIQQWDVTATEGLPENFRMCILALFNTVEHRSSEVLKEKGLNITPYLRRAVIN</sequence>
<dbReference type="InterPro" id="IPR005630">
    <property type="entry name" value="Terpene_synthase_metal-bd"/>
</dbReference>
<evidence type="ECO:0000259" key="5">
    <source>
        <dbReference type="Pfam" id="PF03936"/>
    </source>
</evidence>
<evidence type="ECO:0000256" key="3">
    <source>
        <dbReference type="ARBA" id="ARBA00022842"/>
    </source>
</evidence>
<dbReference type="InterPro" id="IPR001906">
    <property type="entry name" value="Terpene_synth_N"/>
</dbReference>
<dbReference type="OrthoDB" id="756514at2759"/>
<gene>
    <name evidence="6" type="ORF">FCM35_KLT05460</name>
</gene>
<dbReference type="GO" id="GO:0000287">
    <property type="term" value="F:magnesium ion binding"/>
    <property type="evidence" value="ECO:0007669"/>
    <property type="project" value="InterPro"/>
</dbReference>
<protein>
    <submittedName>
        <fullName evidence="6">Alpha-terpineol synthase</fullName>
    </submittedName>
</protein>
<dbReference type="PANTHER" id="PTHR31225:SF252">
    <property type="entry name" value="TERPENE SYNTHASE 12-RELATED"/>
    <property type="match status" value="1"/>
</dbReference>
<comment type="cofactor">
    <cofactor evidence="1">
        <name>Mg(2+)</name>
        <dbReference type="ChEBI" id="CHEBI:18420"/>
    </cofactor>
</comment>
<proteinExistence type="predicted"/>
<dbReference type="SUPFAM" id="SSF48576">
    <property type="entry name" value="Terpenoid synthases"/>
    <property type="match status" value="1"/>
</dbReference>
<dbReference type="InterPro" id="IPR050148">
    <property type="entry name" value="Terpene_synthase-like"/>
</dbReference>
<dbReference type="Gene3D" id="1.10.600.10">
    <property type="entry name" value="Farnesyl Diphosphate Synthase"/>
    <property type="match status" value="1"/>
</dbReference>
<dbReference type="EMBL" id="SWLB01000014">
    <property type="protein sequence ID" value="KAF3330129.1"/>
    <property type="molecule type" value="Genomic_DNA"/>
</dbReference>
<dbReference type="Gene3D" id="1.50.10.130">
    <property type="entry name" value="Terpene synthase, N-terminal domain"/>
    <property type="match status" value="1"/>
</dbReference>
<dbReference type="GO" id="GO:0010333">
    <property type="term" value="F:terpene synthase activity"/>
    <property type="evidence" value="ECO:0007669"/>
    <property type="project" value="InterPro"/>
</dbReference>
<evidence type="ECO:0000313" key="7">
    <source>
        <dbReference type="Proteomes" id="UP000623129"/>
    </source>
</evidence>
<dbReference type="InterPro" id="IPR008949">
    <property type="entry name" value="Isoprenoid_synthase_dom_sf"/>
</dbReference>
<dbReference type="AlphaFoldDB" id="A0A833QUK3"/>
<dbReference type="GO" id="GO:0016114">
    <property type="term" value="P:terpenoid biosynthetic process"/>
    <property type="evidence" value="ECO:0007669"/>
    <property type="project" value="InterPro"/>
</dbReference>
<dbReference type="InterPro" id="IPR036965">
    <property type="entry name" value="Terpene_synth_N_sf"/>
</dbReference>
<dbReference type="SUPFAM" id="SSF48239">
    <property type="entry name" value="Terpenoid cyclases/Protein prenyltransferases"/>
    <property type="match status" value="1"/>
</dbReference>
<evidence type="ECO:0000313" key="6">
    <source>
        <dbReference type="EMBL" id="KAF3330129.1"/>
    </source>
</evidence>
<feature type="domain" description="Terpene synthase N-terminal" evidence="4">
    <location>
        <begin position="5"/>
        <end position="148"/>
    </location>
</feature>